<proteinExistence type="predicted"/>
<reference evidence="1" key="1">
    <citation type="journal article" date="2021" name="Proc. Natl. Acad. Sci. U.S.A.">
        <title>A Catalog of Tens of Thousands of Viruses from Human Metagenomes Reveals Hidden Associations with Chronic Diseases.</title>
        <authorList>
            <person name="Tisza M.J."/>
            <person name="Buck C.B."/>
        </authorList>
    </citation>
    <scope>NUCLEOTIDE SEQUENCE</scope>
    <source>
        <strain evidence="1">CtJjf17</strain>
    </source>
</reference>
<protein>
    <submittedName>
        <fullName evidence="1">Uncharacterized protein</fullName>
    </submittedName>
</protein>
<sequence>MKKEFWQIKRMVTGKEIAATFTDVEVIYFRYNNRIYRLDKEGVRSRTYGQTTIPLELFENDRTEVELLEIHFKEVIEDKKEKDEDDKIIFGG</sequence>
<accession>A0A8S5SAL0</accession>
<dbReference type="EMBL" id="BK032560">
    <property type="protein sequence ID" value="DAF47859.1"/>
    <property type="molecule type" value="Genomic_DNA"/>
</dbReference>
<organism evidence="1">
    <name type="scientific">Siphoviridae sp. ctJjf17</name>
    <dbReference type="NCBI Taxonomy" id="2827839"/>
    <lineage>
        <taxon>Viruses</taxon>
        <taxon>Duplodnaviria</taxon>
        <taxon>Heunggongvirae</taxon>
        <taxon>Uroviricota</taxon>
        <taxon>Caudoviricetes</taxon>
    </lineage>
</organism>
<evidence type="ECO:0000313" key="1">
    <source>
        <dbReference type="EMBL" id="DAF47859.1"/>
    </source>
</evidence>
<name>A0A8S5SAL0_9CAUD</name>